<keyword evidence="10" id="KW-1185">Reference proteome</keyword>
<sequence length="215" mass="24362">MCEHIPKHFGLRGAADIERAVRQATQSVQAANASLGLLEAATRNHIDALRDAIRNGDPVKAREKKWDHVSRLAARKDKAQEQANEAVNEASTHLESLRSVINQCKLNEELLDSEKLPEGIAAYGDLRYDLEGSIHQAVEAREQTQRELRQALARHSDHLSHMLRLKQEEMEHQFTYRLREALAQEKTAFEAALSGWIQRMKAIEDVVDGKVNFRA</sequence>
<evidence type="ECO:0000256" key="1">
    <source>
        <dbReference type="ARBA" id="ARBA00004273"/>
    </source>
</evidence>
<proteinExistence type="inferred from homology"/>
<reference evidence="11" key="1">
    <citation type="submission" date="2016-06" db="UniProtKB">
        <authorList>
            <consortium name="WormBaseParasite"/>
        </authorList>
    </citation>
    <scope>IDENTIFICATION</scope>
</reference>
<evidence type="ECO:0000256" key="2">
    <source>
        <dbReference type="ARBA" id="ARBA00010877"/>
    </source>
</evidence>
<keyword evidence="6" id="KW-0496">Mitochondrion</keyword>
<gene>
    <name evidence="9" type="ORF">ECPE_LOCUS12228</name>
</gene>
<dbReference type="PANTHER" id="PTHR15415">
    <property type="entry name" value="MITOFILIN"/>
    <property type="match status" value="1"/>
</dbReference>
<dbReference type="GO" id="GO:0061617">
    <property type="term" value="C:MICOS complex"/>
    <property type="evidence" value="ECO:0007669"/>
    <property type="project" value="TreeGrafter"/>
</dbReference>
<dbReference type="Proteomes" id="UP000272942">
    <property type="component" value="Unassembled WGS sequence"/>
</dbReference>
<keyword evidence="7" id="KW-0472">Membrane</keyword>
<dbReference type="OrthoDB" id="10261039at2759"/>
<dbReference type="PANTHER" id="PTHR15415:SF7">
    <property type="entry name" value="MICOS COMPLEX SUBUNIT MIC60"/>
    <property type="match status" value="1"/>
</dbReference>
<comment type="subcellular location">
    <subcellularLocation>
        <location evidence="1">Mitochondrion inner membrane</location>
    </subcellularLocation>
</comment>
<dbReference type="WBParaSite" id="ECPE_0001226401-mRNA-1">
    <property type="protein sequence ID" value="ECPE_0001226401-mRNA-1"/>
    <property type="gene ID" value="ECPE_0001226401"/>
</dbReference>
<keyword evidence="5" id="KW-1133">Transmembrane helix</keyword>
<keyword evidence="3" id="KW-0812">Transmembrane</keyword>
<reference evidence="9 10" key="2">
    <citation type="submission" date="2018-11" db="EMBL/GenBank/DDBJ databases">
        <authorList>
            <consortium name="Pathogen Informatics"/>
        </authorList>
    </citation>
    <scope>NUCLEOTIDE SEQUENCE [LARGE SCALE GENOMIC DNA]</scope>
    <source>
        <strain evidence="9 10">Egypt</strain>
    </source>
</reference>
<dbReference type="InterPro" id="IPR019133">
    <property type="entry name" value="MIC60"/>
</dbReference>
<dbReference type="EMBL" id="UZAN01052437">
    <property type="protein sequence ID" value="VDP89493.1"/>
    <property type="molecule type" value="Genomic_DNA"/>
</dbReference>
<protein>
    <submittedName>
        <fullName evidence="11">Autophagy-related protein 17</fullName>
    </submittedName>
</protein>
<dbReference type="AlphaFoldDB" id="A0A183AZ43"/>
<evidence type="ECO:0000313" key="9">
    <source>
        <dbReference type="EMBL" id="VDP89493.1"/>
    </source>
</evidence>
<evidence type="ECO:0000256" key="3">
    <source>
        <dbReference type="ARBA" id="ARBA00022692"/>
    </source>
</evidence>
<evidence type="ECO:0000256" key="8">
    <source>
        <dbReference type="SAM" id="Coils"/>
    </source>
</evidence>
<dbReference type="GO" id="GO:0042407">
    <property type="term" value="P:cristae formation"/>
    <property type="evidence" value="ECO:0007669"/>
    <property type="project" value="TreeGrafter"/>
</dbReference>
<keyword evidence="8" id="KW-0175">Coiled coil</keyword>
<keyword evidence="4" id="KW-0999">Mitochondrion inner membrane</keyword>
<name>A0A183AZ43_9TREM</name>
<evidence type="ECO:0000256" key="4">
    <source>
        <dbReference type="ARBA" id="ARBA00022792"/>
    </source>
</evidence>
<comment type="similarity">
    <text evidence="2">Belongs to the MICOS complex subunit Mic60 family.</text>
</comment>
<evidence type="ECO:0000313" key="10">
    <source>
        <dbReference type="Proteomes" id="UP000272942"/>
    </source>
</evidence>
<evidence type="ECO:0000256" key="5">
    <source>
        <dbReference type="ARBA" id="ARBA00022989"/>
    </source>
</evidence>
<accession>A0A183AZ43</accession>
<evidence type="ECO:0000256" key="7">
    <source>
        <dbReference type="ARBA" id="ARBA00023136"/>
    </source>
</evidence>
<feature type="coiled-coil region" evidence="8">
    <location>
        <begin position="69"/>
        <end position="96"/>
    </location>
</feature>
<evidence type="ECO:0000256" key="6">
    <source>
        <dbReference type="ARBA" id="ARBA00023128"/>
    </source>
</evidence>
<evidence type="ECO:0000313" key="11">
    <source>
        <dbReference type="WBParaSite" id="ECPE_0001226401-mRNA-1"/>
    </source>
</evidence>
<organism evidence="11">
    <name type="scientific">Echinostoma caproni</name>
    <dbReference type="NCBI Taxonomy" id="27848"/>
    <lineage>
        <taxon>Eukaryota</taxon>
        <taxon>Metazoa</taxon>
        <taxon>Spiralia</taxon>
        <taxon>Lophotrochozoa</taxon>
        <taxon>Platyhelminthes</taxon>
        <taxon>Trematoda</taxon>
        <taxon>Digenea</taxon>
        <taxon>Plagiorchiida</taxon>
        <taxon>Echinostomata</taxon>
        <taxon>Echinostomatoidea</taxon>
        <taxon>Echinostomatidae</taxon>
        <taxon>Echinostoma</taxon>
    </lineage>
</organism>